<feature type="domain" description="Peptidase M14" evidence="5">
    <location>
        <begin position="38"/>
        <end position="321"/>
    </location>
</feature>
<dbReference type="Pfam" id="PF00246">
    <property type="entry name" value="Peptidase_M14"/>
    <property type="match status" value="1"/>
</dbReference>
<comment type="similarity">
    <text evidence="2 3">Belongs to the peptidase M14 family.</text>
</comment>
<evidence type="ECO:0000259" key="5">
    <source>
        <dbReference type="PROSITE" id="PS52035"/>
    </source>
</evidence>
<sequence>MIRHALAFALSATLPLAHAAPVNATDLTTVSERSGFTATGRYDEVEKLCAAFQKAYPKAVRCFEFGRTPEGRPMLALAVSKSGALTAAQAKKRNLPVLLVQGGIHAGEIDGKDAGFLAVRNALEGKIASGALDRQVLLFVPVFNVDGHERFGPNNRPNQRGPVEMGWRVTAQNYNLNRDYVKADAPEMQAMLGLVNDWDPLAYIDLHVTDGAKFQPDVSVQVEPVHGGDEALRVAGTALRDNVMADLKKEGSDPKHFYISFDKTDEPQSGFVDGMSTPRFSTGYFVLRNRFGMLVETHSWKDYPTRVKITYNTIVSLLDQMAQHGAKWRKLALAADARTVAAQGMQFPLSYKTTDKVQTIEFAGYEYQRVPSDVSGGTWTQYDETKPQVWRVPLRDEVVPDFVIAAPAGGYLVPAAYAAQVGAKLKQHGIAFRVLAAAPGKVDVEAFRAEKTKLSPQSFEGHQMLSVEGAWKTEAREVGKGALFVPIAQPKARLAMTMLEPQGADSLAAWGLFNAAFERKEYMEEYVAEEVAREQLKDPQVAAAFKAQLAADPAFAKSAPARLDFFARRHASWDERYNLYPVYRTALKY</sequence>
<dbReference type="InterPro" id="IPR000834">
    <property type="entry name" value="Peptidase_M14"/>
</dbReference>
<feature type="signal peptide" evidence="4">
    <location>
        <begin position="1"/>
        <end position="19"/>
    </location>
</feature>
<organism evidence="6 7">
    <name type="scientific">Pseudoduganella lurida</name>
    <dbReference type="NCBI Taxonomy" id="1036180"/>
    <lineage>
        <taxon>Bacteria</taxon>
        <taxon>Pseudomonadati</taxon>
        <taxon>Pseudomonadota</taxon>
        <taxon>Betaproteobacteria</taxon>
        <taxon>Burkholderiales</taxon>
        <taxon>Oxalobacteraceae</taxon>
        <taxon>Telluria group</taxon>
        <taxon>Pseudoduganella</taxon>
    </lineage>
</organism>
<feature type="chain" id="PRO_5022028425" evidence="4">
    <location>
        <begin position="20"/>
        <end position="589"/>
    </location>
</feature>
<dbReference type="EMBL" id="VLLB01000007">
    <property type="protein sequence ID" value="TWI63128.1"/>
    <property type="molecule type" value="Genomic_DNA"/>
</dbReference>
<dbReference type="OrthoDB" id="9767214at2"/>
<dbReference type="Proteomes" id="UP000318431">
    <property type="component" value="Unassembled WGS sequence"/>
</dbReference>
<evidence type="ECO:0000313" key="6">
    <source>
        <dbReference type="EMBL" id="TWI63128.1"/>
    </source>
</evidence>
<dbReference type="CDD" id="cd06241">
    <property type="entry name" value="M14-like"/>
    <property type="match status" value="1"/>
</dbReference>
<dbReference type="PANTHER" id="PTHR11705:SF145">
    <property type="entry name" value="PEPTIDASE M14 CARBOXYPEPTIDASE A DOMAIN-CONTAINING PROTEIN"/>
    <property type="match status" value="1"/>
</dbReference>
<evidence type="ECO:0000313" key="7">
    <source>
        <dbReference type="Proteomes" id="UP000318431"/>
    </source>
</evidence>
<dbReference type="SMART" id="SM00631">
    <property type="entry name" value="Zn_pept"/>
    <property type="match status" value="1"/>
</dbReference>
<dbReference type="SUPFAM" id="SSF53187">
    <property type="entry name" value="Zn-dependent exopeptidases"/>
    <property type="match status" value="1"/>
</dbReference>
<proteinExistence type="inferred from homology"/>
<keyword evidence="6" id="KW-0378">Hydrolase</keyword>
<gene>
    <name evidence="6" type="ORF">IP91_03969</name>
</gene>
<comment type="caution">
    <text evidence="6">The sequence shown here is derived from an EMBL/GenBank/DDBJ whole genome shotgun (WGS) entry which is preliminary data.</text>
</comment>
<protein>
    <submittedName>
        <fullName evidence="6">Zinc carboxypeptidase</fullName>
    </submittedName>
</protein>
<evidence type="ECO:0000256" key="4">
    <source>
        <dbReference type="SAM" id="SignalP"/>
    </source>
</evidence>
<dbReference type="PANTHER" id="PTHR11705">
    <property type="entry name" value="PROTEASE FAMILY M14 CARBOXYPEPTIDASE A,B"/>
    <property type="match status" value="1"/>
</dbReference>
<evidence type="ECO:0000256" key="2">
    <source>
        <dbReference type="ARBA" id="ARBA00005988"/>
    </source>
</evidence>
<dbReference type="GO" id="GO:0005615">
    <property type="term" value="C:extracellular space"/>
    <property type="evidence" value="ECO:0007669"/>
    <property type="project" value="TreeGrafter"/>
</dbReference>
<accession>A0A562R253</accession>
<dbReference type="GO" id="GO:0008270">
    <property type="term" value="F:zinc ion binding"/>
    <property type="evidence" value="ECO:0007669"/>
    <property type="project" value="InterPro"/>
</dbReference>
<keyword evidence="6" id="KW-0121">Carboxypeptidase</keyword>
<reference evidence="6 7" key="1">
    <citation type="journal article" date="2015" name="Stand. Genomic Sci.">
        <title>Genomic Encyclopedia of Bacterial and Archaeal Type Strains, Phase III: the genomes of soil and plant-associated and newly described type strains.</title>
        <authorList>
            <person name="Whitman W.B."/>
            <person name="Woyke T."/>
            <person name="Klenk H.P."/>
            <person name="Zhou Y."/>
            <person name="Lilburn T.G."/>
            <person name="Beck B.J."/>
            <person name="De Vos P."/>
            <person name="Vandamme P."/>
            <person name="Eisen J.A."/>
            <person name="Garrity G."/>
            <person name="Hugenholtz P."/>
            <person name="Kyrpides N.C."/>
        </authorList>
    </citation>
    <scope>NUCLEOTIDE SEQUENCE [LARGE SCALE GENOMIC DNA]</scope>
    <source>
        <strain evidence="6 7">CGMCC 1.10822</strain>
    </source>
</reference>
<feature type="active site" description="Proton donor/acceptor" evidence="3">
    <location>
        <position position="296"/>
    </location>
</feature>
<dbReference type="PROSITE" id="PS52035">
    <property type="entry name" value="PEPTIDASE_M14"/>
    <property type="match status" value="1"/>
</dbReference>
<evidence type="ECO:0000256" key="3">
    <source>
        <dbReference type="PROSITE-ProRule" id="PRU01379"/>
    </source>
</evidence>
<comment type="cofactor">
    <cofactor evidence="1">
        <name>Zn(2+)</name>
        <dbReference type="ChEBI" id="CHEBI:29105"/>
    </cofactor>
</comment>
<dbReference type="RefSeq" id="WP_145651167.1">
    <property type="nucleotide sequence ID" value="NZ_VLLB01000007.1"/>
</dbReference>
<evidence type="ECO:0000256" key="1">
    <source>
        <dbReference type="ARBA" id="ARBA00001947"/>
    </source>
</evidence>
<dbReference type="Gene3D" id="3.40.630.10">
    <property type="entry name" value="Zn peptidases"/>
    <property type="match status" value="1"/>
</dbReference>
<keyword evidence="4" id="KW-0732">Signal</keyword>
<dbReference type="GO" id="GO:0006508">
    <property type="term" value="P:proteolysis"/>
    <property type="evidence" value="ECO:0007669"/>
    <property type="project" value="InterPro"/>
</dbReference>
<keyword evidence="6" id="KW-0645">Protease</keyword>
<dbReference type="GO" id="GO:0004181">
    <property type="term" value="F:metallocarboxypeptidase activity"/>
    <property type="evidence" value="ECO:0007669"/>
    <property type="project" value="InterPro"/>
</dbReference>
<dbReference type="AlphaFoldDB" id="A0A562R253"/>
<keyword evidence="7" id="KW-1185">Reference proteome</keyword>
<name>A0A562R253_9BURK</name>